<feature type="compositionally biased region" description="Low complexity" evidence="1">
    <location>
        <begin position="598"/>
        <end position="611"/>
    </location>
</feature>
<feature type="region of interest" description="Disordered" evidence="1">
    <location>
        <begin position="590"/>
        <end position="639"/>
    </location>
</feature>
<feature type="region of interest" description="Disordered" evidence="1">
    <location>
        <begin position="121"/>
        <end position="167"/>
    </location>
</feature>
<sequence>MDMGHLYHDAVYGDPILALDVKEQLRTREINACEEMHLARKSQIYDRAKDLCEKTSNQEKSRVGQTINVILERSPHLEQSLALEKARLETLHNIFVRREAAKKAKESSSLYATTVASSLSRLTLSSKRPSTRKGRSALKGIGRRRRQDREKSKKKRTKEDGPILNTDFSLDRHLPKTSLYSKRNEHAVKTLARISWQMETRKRDHRRFQENLVHFSKPMMERARMILRGRPDIDVEQFLQEFQDFLYPKEKAETKGGHRKSKRKRSAENDMSVPSDDPSQGTLVQRSEEEEEDYLPLTPADSSYHRLNSSRDYLGHLSIDPSALPSDQTVHFNQFPQPDHDSMAQELPSKLGSLTLSPMDNPDEAHTKLLGDDPERVDATTSPSKTRPSSEREGSFHLPAIVATKSDVMNLRSRPGSSAGVSELSRGESSKVDASQASLADAVALRMKNVDLNNNECHSSSGSSNNNRSLKTDNSIMETNDSEGYNPSSKKFAVESNELSLSGIVSHSGSSPSREEQKVESKRGIQRENNERAFKTESLPPNDSAGRQSSSPADANNHAELYKNSRKSTSKSAGLSSTPSTILSQIIMEEEESERQTRGTSSTISTSPSHSNQKLSGRSGHNGKHETAASSDGGAYIQRLPPLKTHSKSFNSSNIPGDLVYANRELSSSGRNQSLLRSKPEFADLSTMKGKRQVVKNSDILASDNKTKKYREVNSTAQNSIRKKDASNGSLEYDQKDTHHSLSSSRESKDKSYRFNSRNFPSRSDSNPRDLSLGSPERGSFFPNLSNQRGQGIGSDVSVSNGGNISEDTTENGGTGNETYALPSTIGLPKVWKQSMDKKKDPRVEPEVSAAAIARKHRRSRMNSHSIF</sequence>
<reference evidence="2" key="1">
    <citation type="journal article" date="2023" name="G3 (Bethesda)">
        <title>A reference genome for the long-term kleptoplast-retaining sea slug Elysia crispata morphotype clarki.</title>
        <authorList>
            <person name="Eastman K.E."/>
            <person name="Pendleton A.L."/>
            <person name="Shaikh M.A."/>
            <person name="Suttiyut T."/>
            <person name="Ogas R."/>
            <person name="Tomko P."/>
            <person name="Gavelis G."/>
            <person name="Widhalm J.R."/>
            <person name="Wisecaver J.H."/>
        </authorList>
    </citation>
    <scope>NUCLEOTIDE SEQUENCE</scope>
    <source>
        <strain evidence="2">ECLA1</strain>
    </source>
</reference>
<feature type="compositionally biased region" description="Basic and acidic residues" evidence="1">
    <location>
        <begin position="147"/>
        <end position="161"/>
    </location>
</feature>
<accession>A0AAE0YWC8</accession>
<feature type="region of interest" description="Disordered" evidence="1">
    <location>
        <begin position="352"/>
        <end position="435"/>
    </location>
</feature>
<feature type="compositionally biased region" description="Polar residues" evidence="1">
    <location>
        <begin position="539"/>
        <end position="554"/>
    </location>
</feature>
<evidence type="ECO:0000313" key="3">
    <source>
        <dbReference type="Proteomes" id="UP001283361"/>
    </source>
</evidence>
<feature type="region of interest" description="Disordered" evidence="1">
    <location>
        <begin position="564"/>
        <end position="583"/>
    </location>
</feature>
<feature type="compositionally biased region" description="Polar residues" evidence="1">
    <location>
        <begin position="570"/>
        <end position="583"/>
    </location>
</feature>
<feature type="compositionally biased region" description="Basic and acidic residues" evidence="1">
    <location>
        <begin position="363"/>
        <end position="378"/>
    </location>
</feature>
<organism evidence="2 3">
    <name type="scientific">Elysia crispata</name>
    <name type="common">lettuce slug</name>
    <dbReference type="NCBI Taxonomy" id="231223"/>
    <lineage>
        <taxon>Eukaryota</taxon>
        <taxon>Metazoa</taxon>
        <taxon>Spiralia</taxon>
        <taxon>Lophotrochozoa</taxon>
        <taxon>Mollusca</taxon>
        <taxon>Gastropoda</taxon>
        <taxon>Heterobranchia</taxon>
        <taxon>Euthyneura</taxon>
        <taxon>Panpulmonata</taxon>
        <taxon>Sacoglossa</taxon>
        <taxon>Placobranchoidea</taxon>
        <taxon>Plakobranchidae</taxon>
        <taxon>Elysia</taxon>
    </lineage>
</organism>
<feature type="compositionally biased region" description="Low complexity" evidence="1">
    <location>
        <begin position="503"/>
        <end position="512"/>
    </location>
</feature>
<dbReference type="Proteomes" id="UP001283361">
    <property type="component" value="Unassembled WGS sequence"/>
</dbReference>
<feature type="compositionally biased region" description="Polar residues" evidence="1">
    <location>
        <begin position="472"/>
        <end position="489"/>
    </location>
</feature>
<gene>
    <name evidence="2" type="ORF">RRG08_014422</name>
</gene>
<comment type="caution">
    <text evidence="2">The sequence shown here is derived from an EMBL/GenBank/DDBJ whole genome shotgun (WGS) entry which is preliminary data.</text>
</comment>
<feature type="compositionally biased region" description="Polar residues" evidence="1">
    <location>
        <begin position="797"/>
        <end position="807"/>
    </location>
</feature>
<feature type="compositionally biased region" description="Low complexity" evidence="1">
    <location>
        <begin position="454"/>
        <end position="469"/>
    </location>
</feature>
<feature type="compositionally biased region" description="Polar residues" evidence="1">
    <location>
        <begin position="754"/>
        <end position="765"/>
    </location>
</feature>
<evidence type="ECO:0000313" key="2">
    <source>
        <dbReference type="EMBL" id="KAK3757866.1"/>
    </source>
</evidence>
<feature type="compositionally biased region" description="Basic and acidic residues" evidence="1">
    <location>
        <begin position="513"/>
        <end position="535"/>
    </location>
</feature>
<feature type="region of interest" description="Disordered" evidence="1">
    <location>
        <begin position="503"/>
        <end position="556"/>
    </location>
</feature>
<keyword evidence="3" id="KW-1185">Reference proteome</keyword>
<protein>
    <submittedName>
        <fullName evidence="2">Uncharacterized protein</fullName>
    </submittedName>
</protein>
<feature type="compositionally biased region" description="Basic residues" evidence="1">
    <location>
        <begin position="129"/>
        <end position="146"/>
    </location>
</feature>
<name>A0AAE0YWC8_9GAST</name>
<proteinExistence type="predicted"/>
<feature type="region of interest" description="Disordered" evidence="1">
    <location>
        <begin position="711"/>
        <end position="828"/>
    </location>
</feature>
<dbReference type="EMBL" id="JAWDGP010005317">
    <property type="protein sequence ID" value="KAK3757866.1"/>
    <property type="molecule type" value="Genomic_DNA"/>
</dbReference>
<dbReference type="AlphaFoldDB" id="A0AAE0YWC8"/>
<evidence type="ECO:0000256" key="1">
    <source>
        <dbReference type="SAM" id="MobiDB-lite"/>
    </source>
</evidence>
<feature type="region of interest" description="Disordered" evidence="1">
    <location>
        <begin position="454"/>
        <end position="489"/>
    </location>
</feature>
<feature type="compositionally biased region" description="Basic and acidic residues" evidence="1">
    <location>
        <begin position="733"/>
        <end position="753"/>
    </location>
</feature>
<feature type="region of interest" description="Disordered" evidence="1">
    <location>
        <begin position="250"/>
        <end position="306"/>
    </location>
</feature>